<accession>A0A8H6CEM1</accession>
<feature type="domain" description="Calcineurin-like phosphoesterase" evidence="1">
    <location>
        <begin position="4"/>
        <end position="207"/>
    </location>
</feature>
<dbReference type="PANTHER" id="PTHR12905">
    <property type="entry name" value="METALLOPHOSPHOESTERASE"/>
    <property type="match status" value="1"/>
</dbReference>
<dbReference type="Gene3D" id="3.60.21.10">
    <property type="match status" value="1"/>
</dbReference>
<dbReference type="EMBL" id="JACCJB010000013">
    <property type="protein sequence ID" value="KAF6222029.1"/>
    <property type="molecule type" value="Genomic_DNA"/>
</dbReference>
<comment type="caution">
    <text evidence="2">The sequence shown here is derived from an EMBL/GenBank/DDBJ whole genome shotgun (WGS) entry which is preliminary data.</text>
</comment>
<name>A0A8H6CEM1_9LECA</name>
<protein>
    <recommendedName>
        <fullName evidence="1">Calcineurin-like phosphoesterase domain-containing protein</fullName>
    </recommendedName>
</protein>
<dbReference type="GO" id="GO:0016787">
    <property type="term" value="F:hydrolase activity"/>
    <property type="evidence" value="ECO:0007669"/>
    <property type="project" value="InterPro"/>
</dbReference>
<dbReference type="RefSeq" id="XP_037151464.1">
    <property type="nucleotide sequence ID" value="XM_037292925.1"/>
</dbReference>
<dbReference type="SUPFAM" id="SSF56300">
    <property type="entry name" value="Metallo-dependent phosphatases"/>
    <property type="match status" value="1"/>
</dbReference>
<dbReference type="PANTHER" id="PTHR12905:SF0">
    <property type="entry name" value="CALCINEURIN-LIKE PHOSPHOESTERASE DOMAIN-CONTAINING PROTEIN"/>
    <property type="match status" value="1"/>
</dbReference>
<dbReference type="InterPro" id="IPR004843">
    <property type="entry name" value="Calcineurin-like_PHP"/>
</dbReference>
<organism evidence="2 3">
    <name type="scientific">Letharia lupina</name>
    <dbReference type="NCBI Taxonomy" id="560253"/>
    <lineage>
        <taxon>Eukaryota</taxon>
        <taxon>Fungi</taxon>
        <taxon>Dikarya</taxon>
        <taxon>Ascomycota</taxon>
        <taxon>Pezizomycotina</taxon>
        <taxon>Lecanoromycetes</taxon>
        <taxon>OSLEUM clade</taxon>
        <taxon>Lecanoromycetidae</taxon>
        <taxon>Lecanorales</taxon>
        <taxon>Lecanorineae</taxon>
        <taxon>Parmeliaceae</taxon>
        <taxon>Letharia</taxon>
    </lineage>
</organism>
<evidence type="ECO:0000259" key="1">
    <source>
        <dbReference type="Pfam" id="PF00149"/>
    </source>
</evidence>
<keyword evidence="3" id="KW-1185">Reference proteome</keyword>
<proteinExistence type="predicted"/>
<sequence>MSTRIVMISDTHSRTPRISQIPNGDVLIHAGDLLQDPQGIKTYQDEIKQLDWIKNASHSFKVVIGGNHDSFLGHLYNNPLAPDSAAKKAIQDAFSDTNHGFRYLQDEACEIVVRGHTWRVFGSPKSLKGNTYAFQHEPGTDPWMTDGKCIIPYNTDILIVHGPPLDLPPIGSQFLDRDQANPSGGDEKLASHIPIACKLVVCGHVHSGAGIGLRHHKGTGKEGRSWMLVNAAGVVSHYPAEPYEEDEMRSFRVVDLDHLTGLAKEIVWQDLKMVQPDLMAGNEMPANNSPVVRMS</sequence>
<dbReference type="Pfam" id="PF00149">
    <property type="entry name" value="Metallophos"/>
    <property type="match status" value="1"/>
</dbReference>
<dbReference type="GeneID" id="59330411"/>
<evidence type="ECO:0000313" key="2">
    <source>
        <dbReference type="EMBL" id="KAF6222029.1"/>
    </source>
</evidence>
<dbReference type="InterPro" id="IPR029052">
    <property type="entry name" value="Metallo-depent_PP-like"/>
</dbReference>
<dbReference type="InterPro" id="IPR051693">
    <property type="entry name" value="UPF0046_metallophosphoest"/>
</dbReference>
<dbReference type="AlphaFoldDB" id="A0A8H6CEM1"/>
<reference evidence="2 3" key="1">
    <citation type="journal article" date="2020" name="Genomics">
        <title>Complete, high-quality genomes from long-read metagenomic sequencing of two wolf lichen thalli reveals enigmatic genome architecture.</title>
        <authorList>
            <person name="McKenzie S.K."/>
            <person name="Walston R.F."/>
            <person name="Allen J.L."/>
        </authorList>
    </citation>
    <scope>NUCLEOTIDE SEQUENCE [LARGE SCALE GENOMIC DNA]</scope>
    <source>
        <strain evidence="2">WasteWater1</strain>
    </source>
</reference>
<evidence type="ECO:0000313" key="3">
    <source>
        <dbReference type="Proteomes" id="UP000593566"/>
    </source>
</evidence>
<dbReference type="Proteomes" id="UP000593566">
    <property type="component" value="Unassembled WGS sequence"/>
</dbReference>
<gene>
    <name evidence="2" type="ORF">HO133_001997</name>
</gene>